<proteinExistence type="predicted"/>
<accession>A0ABQ9XK18</accession>
<reference evidence="1 2" key="1">
    <citation type="journal article" date="2022" name="bioRxiv">
        <title>Genomics of Preaxostyla Flagellates Illuminates Evolutionary Transitions and the Path Towards Mitochondrial Loss.</title>
        <authorList>
            <person name="Novak L.V.F."/>
            <person name="Treitli S.C."/>
            <person name="Pyrih J."/>
            <person name="Halakuc P."/>
            <person name="Pipaliya S.V."/>
            <person name="Vacek V."/>
            <person name="Brzon O."/>
            <person name="Soukal P."/>
            <person name="Eme L."/>
            <person name="Dacks J.B."/>
            <person name="Karnkowska A."/>
            <person name="Elias M."/>
            <person name="Hampl V."/>
        </authorList>
    </citation>
    <scope>NUCLEOTIDE SEQUENCE [LARGE SCALE GENOMIC DNA]</scope>
    <source>
        <strain evidence="1">NAU3</strain>
        <tissue evidence="1">Gut</tissue>
    </source>
</reference>
<comment type="caution">
    <text evidence="1">The sequence shown here is derived from an EMBL/GenBank/DDBJ whole genome shotgun (WGS) entry which is preliminary data.</text>
</comment>
<dbReference type="Proteomes" id="UP001281761">
    <property type="component" value="Unassembled WGS sequence"/>
</dbReference>
<gene>
    <name evidence="1" type="ORF">BLNAU_14143</name>
</gene>
<name>A0ABQ9XK18_9EUKA</name>
<sequence>MPFDDKSMKYCSLVDLVKGKYPFDHALQVRAAQFLKSLEPQLFDQKLAEKLVHDLVPTSAGSPSGFVKSILTLLSSPHTTIVAAALSLLNSSFYTSSPFVQIQLVESDLVTNVLAIVQPHTLPISGNEEIISNLDHLIRNSTNLALPSHLTDLAITTTIEKYNHREMIFQKIVLPSSQFVTFLISNRHVLGGDLLYTFMSLLSTLITIGPFHLPTLEFVVASPIVTAFSSCLLSVANDGHLWRTLDRFTSSLLEWKKGDNEVVQCGKRMMQALISEGFDDTLEQTLMRKKEEFYGFSVANDCLPLSKLMGSNVRLVTPNLICGLSSDVGNTLIAGADEQTI</sequence>
<dbReference type="EMBL" id="JARBJD010000127">
    <property type="protein sequence ID" value="KAK2950952.1"/>
    <property type="molecule type" value="Genomic_DNA"/>
</dbReference>
<protein>
    <submittedName>
        <fullName evidence="1">Uncharacterized protein</fullName>
    </submittedName>
</protein>
<evidence type="ECO:0000313" key="2">
    <source>
        <dbReference type="Proteomes" id="UP001281761"/>
    </source>
</evidence>
<keyword evidence="2" id="KW-1185">Reference proteome</keyword>
<organism evidence="1 2">
    <name type="scientific">Blattamonas nauphoetae</name>
    <dbReference type="NCBI Taxonomy" id="2049346"/>
    <lineage>
        <taxon>Eukaryota</taxon>
        <taxon>Metamonada</taxon>
        <taxon>Preaxostyla</taxon>
        <taxon>Oxymonadida</taxon>
        <taxon>Blattamonas</taxon>
    </lineage>
</organism>
<evidence type="ECO:0000313" key="1">
    <source>
        <dbReference type="EMBL" id="KAK2950952.1"/>
    </source>
</evidence>